<dbReference type="Gene3D" id="3.80.10.10">
    <property type="entry name" value="Ribonuclease Inhibitor"/>
    <property type="match status" value="6"/>
</dbReference>
<evidence type="ECO:0000256" key="12">
    <source>
        <dbReference type="ARBA" id="ARBA00022737"/>
    </source>
</evidence>
<dbReference type="FunFam" id="1.10.510.10:FF:000358">
    <property type="entry name" value="Putative leucine-rich repeat receptor-like serine/threonine-protein kinase"/>
    <property type="match status" value="1"/>
</dbReference>
<evidence type="ECO:0000256" key="14">
    <source>
        <dbReference type="ARBA" id="ARBA00022777"/>
    </source>
</evidence>
<dbReference type="Gene3D" id="1.10.510.10">
    <property type="entry name" value="Transferase(Phosphotransferase) domain 1"/>
    <property type="match status" value="1"/>
</dbReference>
<evidence type="ECO:0000256" key="7">
    <source>
        <dbReference type="ARBA" id="ARBA00022553"/>
    </source>
</evidence>
<dbReference type="GO" id="GO:0005886">
    <property type="term" value="C:plasma membrane"/>
    <property type="evidence" value="ECO:0007669"/>
    <property type="project" value="UniProtKB-SubCell"/>
</dbReference>
<dbReference type="EMBL" id="DF973422">
    <property type="protein sequence ID" value="GAU30305.1"/>
    <property type="molecule type" value="Genomic_DNA"/>
</dbReference>
<dbReference type="GO" id="GO:0004674">
    <property type="term" value="F:protein serine/threonine kinase activity"/>
    <property type="evidence" value="ECO:0007669"/>
    <property type="project" value="UniProtKB-KW"/>
</dbReference>
<dbReference type="EC" id="2.7.11.1" evidence="4"/>
<dbReference type="SMART" id="SM00220">
    <property type="entry name" value="S_TKc"/>
    <property type="match status" value="1"/>
</dbReference>
<evidence type="ECO:0000256" key="6">
    <source>
        <dbReference type="ARBA" id="ARBA00022527"/>
    </source>
</evidence>
<dbReference type="FunFam" id="3.80.10.10:FF:000101">
    <property type="entry name" value="LRR receptor-like serine/threonine-protein kinase ERECTA"/>
    <property type="match status" value="1"/>
</dbReference>
<dbReference type="PANTHER" id="PTHR27008">
    <property type="entry name" value="OS04G0122200 PROTEIN"/>
    <property type="match status" value="1"/>
</dbReference>
<evidence type="ECO:0000256" key="13">
    <source>
        <dbReference type="ARBA" id="ARBA00022741"/>
    </source>
</evidence>
<dbReference type="Pfam" id="PF08263">
    <property type="entry name" value="LRRNT_2"/>
    <property type="match status" value="1"/>
</dbReference>
<name>A0A2Z6N2R4_TRISU</name>
<comment type="catalytic activity">
    <reaction evidence="21">
        <text>L-seryl-[protein] + ATP = O-phospho-L-seryl-[protein] + ADP + H(+)</text>
        <dbReference type="Rhea" id="RHEA:17989"/>
        <dbReference type="Rhea" id="RHEA-COMP:9863"/>
        <dbReference type="Rhea" id="RHEA-COMP:11604"/>
        <dbReference type="ChEBI" id="CHEBI:15378"/>
        <dbReference type="ChEBI" id="CHEBI:29999"/>
        <dbReference type="ChEBI" id="CHEBI:30616"/>
        <dbReference type="ChEBI" id="CHEBI:83421"/>
        <dbReference type="ChEBI" id="CHEBI:456216"/>
        <dbReference type="EC" id="2.7.11.1"/>
    </reaction>
</comment>
<evidence type="ECO:0000256" key="19">
    <source>
        <dbReference type="ARBA" id="ARBA00023180"/>
    </source>
</evidence>
<dbReference type="FunFam" id="3.30.200.20:FF:000661">
    <property type="entry name" value="Serine-threonine protein kinase plant-type"/>
    <property type="match status" value="1"/>
</dbReference>
<dbReference type="AlphaFoldDB" id="A0A2Z6N2R4"/>
<protein>
    <recommendedName>
        <fullName evidence="4">non-specific serine/threonine protein kinase</fullName>
        <ecNumber evidence="4">2.7.11.1</ecNumber>
    </recommendedName>
</protein>
<feature type="domain" description="Protein kinase" evidence="24">
    <location>
        <begin position="823"/>
        <end position="1103"/>
    </location>
</feature>
<evidence type="ECO:0000259" key="24">
    <source>
        <dbReference type="PROSITE" id="PS50011"/>
    </source>
</evidence>
<keyword evidence="26" id="KW-1185">Reference proteome</keyword>
<dbReference type="FunFam" id="3.80.10.10:FF:000095">
    <property type="entry name" value="LRR receptor-like serine/threonine-protein kinase GSO1"/>
    <property type="match status" value="1"/>
</dbReference>
<evidence type="ECO:0000256" key="9">
    <source>
        <dbReference type="ARBA" id="ARBA00022679"/>
    </source>
</evidence>
<dbReference type="InterPro" id="IPR008271">
    <property type="entry name" value="Ser/Thr_kinase_AS"/>
</dbReference>
<accession>A0A2Z6N2R4</accession>
<dbReference type="SUPFAM" id="SSF56112">
    <property type="entry name" value="Protein kinase-like (PK-like)"/>
    <property type="match status" value="1"/>
</dbReference>
<dbReference type="Pfam" id="PF00560">
    <property type="entry name" value="LRR_1"/>
    <property type="match status" value="4"/>
</dbReference>
<organism evidence="25 26">
    <name type="scientific">Trifolium subterraneum</name>
    <name type="common">Subterranean clover</name>
    <dbReference type="NCBI Taxonomy" id="3900"/>
    <lineage>
        <taxon>Eukaryota</taxon>
        <taxon>Viridiplantae</taxon>
        <taxon>Streptophyta</taxon>
        <taxon>Embryophyta</taxon>
        <taxon>Tracheophyta</taxon>
        <taxon>Spermatophyta</taxon>
        <taxon>Magnoliopsida</taxon>
        <taxon>eudicotyledons</taxon>
        <taxon>Gunneridae</taxon>
        <taxon>Pentapetalae</taxon>
        <taxon>rosids</taxon>
        <taxon>fabids</taxon>
        <taxon>Fabales</taxon>
        <taxon>Fabaceae</taxon>
        <taxon>Papilionoideae</taxon>
        <taxon>50 kb inversion clade</taxon>
        <taxon>NPAAA clade</taxon>
        <taxon>Hologalegina</taxon>
        <taxon>IRL clade</taxon>
        <taxon>Trifolieae</taxon>
        <taxon>Trifolium</taxon>
    </lineage>
</organism>
<keyword evidence="15 22" id="KW-0067">ATP-binding</keyword>
<keyword evidence="18" id="KW-0675">Receptor</keyword>
<comment type="similarity">
    <text evidence="3">Belongs to the protein kinase superfamily. Ser/Thr protein kinase family.</text>
</comment>
<evidence type="ECO:0000256" key="11">
    <source>
        <dbReference type="ARBA" id="ARBA00022729"/>
    </source>
</evidence>
<evidence type="ECO:0000256" key="4">
    <source>
        <dbReference type="ARBA" id="ARBA00012513"/>
    </source>
</evidence>
<keyword evidence="6" id="KW-0723">Serine/threonine-protein kinase</keyword>
<dbReference type="Pfam" id="PF23598">
    <property type="entry name" value="LRR_14"/>
    <property type="match status" value="2"/>
</dbReference>
<dbReference type="FunFam" id="3.80.10.10:FF:000041">
    <property type="entry name" value="LRR receptor-like serine/threonine-protein kinase ERECTA"/>
    <property type="match status" value="2"/>
</dbReference>
<dbReference type="InterPro" id="IPR017441">
    <property type="entry name" value="Protein_kinase_ATP_BS"/>
</dbReference>
<gene>
    <name evidence="25" type="ORF">TSUD_385260</name>
</gene>
<keyword evidence="8" id="KW-0433">Leucine-rich repeat</keyword>
<feature type="transmembrane region" description="Helical" evidence="23">
    <location>
        <begin position="765"/>
        <end position="788"/>
    </location>
</feature>
<comment type="subcellular location">
    <subcellularLocation>
        <location evidence="1">Cell membrane</location>
        <topology evidence="1">Single-pass membrane protein</topology>
    </subcellularLocation>
    <subcellularLocation>
        <location evidence="2">Membrane</location>
        <topology evidence="2">Single-pass type I membrane protein</topology>
    </subcellularLocation>
</comment>
<dbReference type="InterPro" id="IPR051809">
    <property type="entry name" value="Plant_receptor-like_S/T_kinase"/>
</dbReference>
<evidence type="ECO:0000256" key="10">
    <source>
        <dbReference type="ARBA" id="ARBA00022692"/>
    </source>
</evidence>
<evidence type="ECO:0000256" key="17">
    <source>
        <dbReference type="ARBA" id="ARBA00023136"/>
    </source>
</evidence>
<dbReference type="Pfam" id="PF00069">
    <property type="entry name" value="Pkinase"/>
    <property type="match status" value="1"/>
</dbReference>
<dbReference type="InterPro" id="IPR000719">
    <property type="entry name" value="Prot_kinase_dom"/>
</dbReference>
<keyword evidence="5" id="KW-1003">Cell membrane</keyword>
<reference evidence="26" key="1">
    <citation type="journal article" date="2017" name="Front. Plant Sci.">
        <title>Climate Clever Clovers: New Paradigm to Reduce the Environmental Footprint of Ruminants by Breeding Low Methanogenic Forages Utilizing Haplotype Variation.</title>
        <authorList>
            <person name="Kaur P."/>
            <person name="Appels R."/>
            <person name="Bayer P.E."/>
            <person name="Keeble-Gagnere G."/>
            <person name="Wang J."/>
            <person name="Hirakawa H."/>
            <person name="Shirasawa K."/>
            <person name="Vercoe P."/>
            <person name="Stefanova K."/>
            <person name="Durmic Z."/>
            <person name="Nichols P."/>
            <person name="Revell C."/>
            <person name="Isobe S.N."/>
            <person name="Edwards D."/>
            <person name="Erskine W."/>
        </authorList>
    </citation>
    <scope>NUCLEOTIDE SEQUENCE [LARGE SCALE GENOMIC DNA]</scope>
    <source>
        <strain evidence="26">cv. Daliak</strain>
    </source>
</reference>
<dbReference type="Proteomes" id="UP000242715">
    <property type="component" value="Unassembled WGS sequence"/>
</dbReference>
<dbReference type="Pfam" id="PF13855">
    <property type="entry name" value="LRR_8"/>
    <property type="match status" value="1"/>
</dbReference>
<dbReference type="InterPro" id="IPR003591">
    <property type="entry name" value="Leu-rich_rpt_typical-subtyp"/>
</dbReference>
<evidence type="ECO:0000256" key="15">
    <source>
        <dbReference type="ARBA" id="ARBA00022840"/>
    </source>
</evidence>
<dbReference type="PROSITE" id="PS00108">
    <property type="entry name" value="PROTEIN_KINASE_ST"/>
    <property type="match status" value="1"/>
</dbReference>
<dbReference type="Gene3D" id="3.30.200.20">
    <property type="entry name" value="Phosphorylase Kinase, domain 1"/>
    <property type="match status" value="1"/>
</dbReference>
<evidence type="ECO:0000256" key="1">
    <source>
        <dbReference type="ARBA" id="ARBA00004162"/>
    </source>
</evidence>
<feature type="binding site" evidence="22">
    <location>
        <position position="851"/>
    </location>
    <ligand>
        <name>ATP</name>
        <dbReference type="ChEBI" id="CHEBI:30616"/>
    </ligand>
</feature>
<keyword evidence="19" id="KW-0325">Glycoprotein</keyword>
<keyword evidence="14" id="KW-0418">Kinase</keyword>
<evidence type="ECO:0000313" key="25">
    <source>
        <dbReference type="EMBL" id="GAU30305.1"/>
    </source>
</evidence>
<dbReference type="InterPro" id="IPR032675">
    <property type="entry name" value="LRR_dom_sf"/>
</dbReference>
<evidence type="ECO:0000256" key="20">
    <source>
        <dbReference type="ARBA" id="ARBA00047899"/>
    </source>
</evidence>
<keyword evidence="12" id="KW-0677">Repeat</keyword>
<comment type="catalytic activity">
    <reaction evidence="20">
        <text>L-threonyl-[protein] + ATP = O-phospho-L-threonyl-[protein] + ADP + H(+)</text>
        <dbReference type="Rhea" id="RHEA:46608"/>
        <dbReference type="Rhea" id="RHEA-COMP:11060"/>
        <dbReference type="Rhea" id="RHEA-COMP:11605"/>
        <dbReference type="ChEBI" id="CHEBI:15378"/>
        <dbReference type="ChEBI" id="CHEBI:30013"/>
        <dbReference type="ChEBI" id="CHEBI:30616"/>
        <dbReference type="ChEBI" id="CHEBI:61977"/>
        <dbReference type="ChEBI" id="CHEBI:456216"/>
        <dbReference type="EC" id="2.7.11.1"/>
    </reaction>
</comment>
<keyword evidence="11" id="KW-0732">Signal</keyword>
<evidence type="ECO:0000256" key="2">
    <source>
        <dbReference type="ARBA" id="ARBA00004479"/>
    </source>
</evidence>
<evidence type="ECO:0000256" key="21">
    <source>
        <dbReference type="ARBA" id="ARBA00048679"/>
    </source>
</evidence>
<keyword evidence="10 23" id="KW-0812">Transmembrane</keyword>
<dbReference type="InterPro" id="IPR001611">
    <property type="entry name" value="Leu-rich_rpt"/>
</dbReference>
<evidence type="ECO:0000256" key="5">
    <source>
        <dbReference type="ARBA" id="ARBA00022475"/>
    </source>
</evidence>
<dbReference type="PROSITE" id="PS00107">
    <property type="entry name" value="PROTEIN_KINASE_ATP"/>
    <property type="match status" value="1"/>
</dbReference>
<dbReference type="SUPFAM" id="SSF52058">
    <property type="entry name" value="L domain-like"/>
    <property type="match status" value="3"/>
</dbReference>
<dbReference type="InterPro" id="IPR055414">
    <property type="entry name" value="LRR_R13L4/SHOC2-like"/>
</dbReference>
<keyword evidence="7" id="KW-0597">Phosphoprotein</keyword>
<dbReference type="InterPro" id="IPR011009">
    <property type="entry name" value="Kinase-like_dom_sf"/>
</dbReference>
<evidence type="ECO:0000256" key="23">
    <source>
        <dbReference type="SAM" id="Phobius"/>
    </source>
</evidence>
<sequence>MSRKNITTDELSLLAFKSSITLDPYHMVQNWSTSSSLCTWVGVTCDEQHSRVHSLDLSNMELEGTISPQLGNLSFLVYLDLQGNYFTGEFPQSLFGLHRLKFLNLRYNEFIGGIPIGVGELSKLQYLNLGHNNFSGLIPHVIGQLHVLRILDISNNKLYGTIPQTISTLSSLEEIYLANNSFSGEIPKEMGDLTQLRKMNLEHNQLSGNIPSTNNSLLQHIFLGYNNLSGNLPSNICKGLPKLRTLDLSHNDFVGDMPTIWHQCENLEELKLSFNRFNKGPMPNEMGNLNKLQYLSLTTNNLEGGIPFSLFNITTLKSVNLGGNNLNGTLPSSIPEDIGYLDHLVYLNVLNNRLSGPVAPKLFNISTLISLYLTNNSLSGTLPSDLGSGCPNLVYLQLRGNMFEGNIPKGIANASKLTEIDFLGNQFSGTIPDVFGGLTYLECLHLDNNKNLRLDDSFGFNFLTSLTGCTSLKYLSVSGTRLSKLPKSIGNLTVGYLWAYSCGIDGNLPPEIGNMKNLVMLSMSRNNLNGPIPRTIKELHLQYLDLEYNELQGSIVDELCEIKSLSNLYLSNNKLSGVLPTCLGNMKSLRNVRLGSNRLTSEIPSSFWSLKDINELNLSSNALIGNLPMEISKLRAVVQLDLSGNQISGNIPEIIGSLTTLQTLSLARNKLNGTIPASLGEMVILSFLDLSNNLLTGEIPKSFAKNGSLKSINFSYNMLQGEIPDGGQFKNLTAQSFMHNEALCGNPLLQVPPCDKHRRSIAKTILIKCMLPIIVSAILVAGCIILVLHKRKKVEHRAESDVSTIGVPKRISYYELVHATNGFSAINLLGKGSFGSVYQGMLSSGKMVAVKVIDLSFEATSKSFDVECNAMRNLRHRNLVEIITSCSHVDFKSLVMEFMSNGSVEKWLYSYNYCLDFLQRLNIMIDVASALEYLHHGSSIPVVHCDLKPSNVLLDKNMVAHVSDFGIAKLLDDGQSKIHTGTLATIGYVAPEYGSKGIVSIKGDVYSYGIMLMEMFTRKRPTDEMFAEELTLKTWISESMTNSVMEVVDSNLVQHHEKTIHDIVPHISSILALSLSCCADSPEERANMTDITASLIKIKNLFLQEKGNEDVKICL</sequence>
<keyword evidence="17 23" id="KW-0472">Membrane</keyword>
<keyword evidence="16 23" id="KW-1133">Transmembrane helix</keyword>
<evidence type="ECO:0000256" key="18">
    <source>
        <dbReference type="ARBA" id="ARBA00023170"/>
    </source>
</evidence>
<evidence type="ECO:0000256" key="16">
    <source>
        <dbReference type="ARBA" id="ARBA00022989"/>
    </source>
</evidence>
<dbReference type="GO" id="GO:0005524">
    <property type="term" value="F:ATP binding"/>
    <property type="evidence" value="ECO:0007669"/>
    <property type="project" value="UniProtKB-UniRule"/>
</dbReference>
<keyword evidence="9" id="KW-0808">Transferase</keyword>
<evidence type="ECO:0000256" key="3">
    <source>
        <dbReference type="ARBA" id="ARBA00008684"/>
    </source>
</evidence>
<keyword evidence="13 22" id="KW-0547">Nucleotide-binding</keyword>
<dbReference type="PANTHER" id="PTHR27008:SF585">
    <property type="entry name" value="PROTEIN KINASE DOMAIN-CONTAINING PROTEIN"/>
    <property type="match status" value="1"/>
</dbReference>
<dbReference type="PROSITE" id="PS50011">
    <property type="entry name" value="PROTEIN_KINASE_DOM"/>
    <property type="match status" value="1"/>
</dbReference>
<proteinExistence type="inferred from homology"/>
<evidence type="ECO:0000256" key="22">
    <source>
        <dbReference type="PROSITE-ProRule" id="PRU10141"/>
    </source>
</evidence>
<dbReference type="SMART" id="SM00369">
    <property type="entry name" value="LRR_TYP"/>
    <property type="match status" value="11"/>
</dbReference>
<evidence type="ECO:0000313" key="26">
    <source>
        <dbReference type="Proteomes" id="UP000242715"/>
    </source>
</evidence>
<evidence type="ECO:0000256" key="8">
    <source>
        <dbReference type="ARBA" id="ARBA00022614"/>
    </source>
</evidence>
<dbReference type="InterPro" id="IPR013210">
    <property type="entry name" value="LRR_N_plant-typ"/>
</dbReference>
<dbReference type="OrthoDB" id="1419536at2759"/>